<dbReference type="NCBIfam" id="NF006008">
    <property type="entry name" value="PRK08139.1"/>
    <property type="match status" value="1"/>
</dbReference>
<proteinExistence type="inferred from homology"/>
<dbReference type="Gene3D" id="3.90.226.10">
    <property type="entry name" value="2-enoyl-CoA Hydratase, Chain A, domain 1"/>
    <property type="match status" value="1"/>
</dbReference>
<accession>A0ABT8ARX6</accession>
<comment type="function">
    <text evidence="5">May play a role in fatty acid biosynthesis and insulin sensitivity.</text>
</comment>
<dbReference type="InterPro" id="IPR052377">
    <property type="entry name" value="Mitochondrial_ECH-domain"/>
</dbReference>
<gene>
    <name evidence="7" type="ORF">QWZ18_18895</name>
</gene>
<comment type="caution">
    <text evidence="7">The sequence shown here is derived from an EMBL/GenBank/DDBJ whole genome shotgun (WGS) entry which is preliminary data.</text>
</comment>
<keyword evidence="4" id="KW-0443">Lipid metabolism</keyword>
<evidence type="ECO:0000256" key="1">
    <source>
        <dbReference type="ARBA" id="ARBA00005254"/>
    </source>
</evidence>
<name>A0ABT8ARX6_9HYPH</name>
<evidence type="ECO:0000313" key="8">
    <source>
        <dbReference type="Proteomes" id="UP001244297"/>
    </source>
</evidence>
<dbReference type="GO" id="GO:0004300">
    <property type="term" value="F:enoyl-CoA hydratase activity"/>
    <property type="evidence" value="ECO:0007669"/>
    <property type="project" value="UniProtKB-EC"/>
</dbReference>
<evidence type="ECO:0000256" key="2">
    <source>
        <dbReference type="ARBA" id="ARBA00022832"/>
    </source>
</evidence>
<organism evidence="7 8">
    <name type="scientific">Methylobacterium longum</name>
    <dbReference type="NCBI Taxonomy" id="767694"/>
    <lineage>
        <taxon>Bacteria</taxon>
        <taxon>Pseudomonadati</taxon>
        <taxon>Pseudomonadota</taxon>
        <taxon>Alphaproteobacteria</taxon>
        <taxon>Hyphomicrobiales</taxon>
        <taxon>Methylobacteriaceae</taxon>
        <taxon>Methylobacterium</taxon>
    </lineage>
</organism>
<keyword evidence="2" id="KW-0276">Fatty acid metabolism</keyword>
<dbReference type="EMBL" id="JAUFPT010000061">
    <property type="protein sequence ID" value="MDN3572687.1"/>
    <property type="molecule type" value="Genomic_DNA"/>
</dbReference>
<evidence type="ECO:0000313" key="7">
    <source>
        <dbReference type="EMBL" id="MDN3572687.1"/>
    </source>
</evidence>
<dbReference type="Pfam" id="PF00378">
    <property type="entry name" value="ECH_1"/>
    <property type="match status" value="1"/>
</dbReference>
<dbReference type="SUPFAM" id="SSF52096">
    <property type="entry name" value="ClpP/crotonase"/>
    <property type="match status" value="1"/>
</dbReference>
<dbReference type="InterPro" id="IPR029045">
    <property type="entry name" value="ClpP/crotonase-like_dom_sf"/>
</dbReference>
<reference evidence="8" key="1">
    <citation type="journal article" date="2019" name="Int. J. Syst. Evol. Microbiol.">
        <title>The Global Catalogue of Microorganisms (GCM) 10K type strain sequencing project: providing services to taxonomists for standard genome sequencing and annotation.</title>
        <authorList>
            <consortium name="The Broad Institute Genomics Platform"/>
            <consortium name="The Broad Institute Genome Sequencing Center for Infectious Disease"/>
            <person name="Wu L."/>
            <person name="Ma J."/>
        </authorList>
    </citation>
    <scope>NUCLEOTIDE SEQUENCE [LARGE SCALE GENOMIC DNA]</scope>
    <source>
        <strain evidence="8">CECT 7806</strain>
    </source>
</reference>
<keyword evidence="7" id="KW-0456">Lyase</keyword>
<evidence type="ECO:0000256" key="4">
    <source>
        <dbReference type="ARBA" id="ARBA00023098"/>
    </source>
</evidence>
<protein>
    <recommendedName>
        <fullName evidence="6">Enoyl-CoA hydratase domain-containing protein 3, mitochondrial</fullName>
    </recommendedName>
</protein>
<dbReference type="InterPro" id="IPR014748">
    <property type="entry name" value="Enoyl-CoA_hydra_C"/>
</dbReference>
<dbReference type="InterPro" id="IPR001753">
    <property type="entry name" value="Enoyl-CoA_hydra/iso"/>
</dbReference>
<dbReference type="Proteomes" id="UP001244297">
    <property type="component" value="Unassembled WGS sequence"/>
</dbReference>
<keyword evidence="3" id="KW-0809">Transit peptide</keyword>
<evidence type="ECO:0000256" key="5">
    <source>
        <dbReference type="ARBA" id="ARBA00037410"/>
    </source>
</evidence>
<evidence type="ECO:0000256" key="6">
    <source>
        <dbReference type="ARBA" id="ARBA00040545"/>
    </source>
</evidence>
<comment type="similarity">
    <text evidence="1">Belongs to the enoyl-CoA hydratase/isomerase family.</text>
</comment>
<dbReference type="Gene3D" id="1.10.12.10">
    <property type="entry name" value="Lyase 2-enoyl-coa Hydratase, Chain A, domain 2"/>
    <property type="match status" value="1"/>
</dbReference>
<evidence type="ECO:0000256" key="3">
    <source>
        <dbReference type="ARBA" id="ARBA00022946"/>
    </source>
</evidence>
<sequence length="272" mass="28519">MIAAGAAVPSVPVPAKDPILLRSDAGGVATLTLNRPEARNALSMALMGALQQQLDAIREDPGVRVVILQGAGPAFCAGHDLKEMRANPSREATDAVFRTCARLMLSIARLPQPVIARVHGIATAAGCQLVATCDLAVCAEGARFATPGVQIGLFCSTPMVALSRAVSRKAALEMLLVGEPVDAAEALRIGLVNRVVPEADLDATVGALAARIAAKARRVLAIGKEAFGRQIEMGLEEAYGYAAEVMTRNMMMADAQEGIDAFLGKRSPRWEP</sequence>
<keyword evidence="8" id="KW-1185">Reference proteome</keyword>
<dbReference type="CDD" id="cd06558">
    <property type="entry name" value="crotonase-like"/>
    <property type="match status" value="1"/>
</dbReference>
<dbReference type="PANTHER" id="PTHR43602:SF1">
    <property type="entry name" value="ENOYL-COA HYDRATASE DOMAIN-CONTAINING PROTEIN 3, MITOCHONDRIAL"/>
    <property type="match status" value="1"/>
</dbReference>
<dbReference type="RefSeq" id="WP_238289956.1">
    <property type="nucleotide sequence ID" value="NZ_BPQS01000019.1"/>
</dbReference>
<dbReference type="PANTHER" id="PTHR43602">
    <property type="match status" value="1"/>
</dbReference>